<dbReference type="EMBL" id="CP073041">
    <property type="protein sequence ID" value="UXE64839.1"/>
    <property type="molecule type" value="Genomic_DNA"/>
</dbReference>
<protein>
    <submittedName>
        <fullName evidence="2">ISKra4 family transposase</fullName>
    </submittedName>
</protein>
<dbReference type="KEGG" id="wna:KA717_32165"/>
<name>A0A977PZC3_9CYAN</name>
<feature type="coiled-coil region" evidence="1">
    <location>
        <begin position="308"/>
        <end position="338"/>
    </location>
</feature>
<gene>
    <name evidence="2" type="ORF">KA717_32165</name>
</gene>
<dbReference type="Proteomes" id="UP001065613">
    <property type="component" value="Chromosome"/>
</dbReference>
<accession>A0A977PZC3</accession>
<dbReference type="NCBIfam" id="NF033572">
    <property type="entry name" value="transpos_ISKra4"/>
    <property type="match status" value="1"/>
</dbReference>
<reference evidence="2" key="1">
    <citation type="submission" date="2021-04" db="EMBL/GenBank/DDBJ databases">
        <title>Genome sequence of Woronichinia naegeliana from Washington state freshwater lake bloom.</title>
        <authorList>
            <person name="Dreher T.W."/>
        </authorList>
    </citation>
    <scope>NUCLEOTIDE SEQUENCE</scope>
    <source>
        <strain evidence="2">WA131</strain>
    </source>
</reference>
<keyword evidence="1" id="KW-0175">Coiled coil</keyword>
<evidence type="ECO:0000313" key="2">
    <source>
        <dbReference type="EMBL" id="UXE64839.1"/>
    </source>
</evidence>
<dbReference type="AlphaFoldDB" id="A0A977PZC3"/>
<organism evidence="2">
    <name type="scientific">Woronichinia naegeliana WA131</name>
    <dbReference type="NCBI Taxonomy" id="2824559"/>
    <lineage>
        <taxon>Bacteria</taxon>
        <taxon>Bacillati</taxon>
        <taxon>Cyanobacteriota</taxon>
        <taxon>Cyanophyceae</taxon>
        <taxon>Synechococcales</taxon>
        <taxon>Coelosphaeriaceae</taxon>
        <taxon>Woronichinia</taxon>
    </lineage>
</organism>
<sequence>MTAKLINVEGSKIKIELTLELSRSMLDTEINIQKGLNEVGCIASKEALKYLDTDGSPLKIGEEIWKSKGEQPKEYQTPYGEVIVNRHVYQRSVGGKTYCPLEREARIIITSTPLLAKQVSSKMSGMAGKEVKNDLLENHGRKVALSYIQRLSEAVGSVVQAKEEAWSYAPPKEDSQIATVGIGLDGTCMLMCEDGYREAMVRTVSLYDSEGERQHTIYLGAAPEYGKKSFLERLEREIERAKNRYPEATLVGIADGAESNWKFLEKQTEEQILDFYHASGYLGALAEALHPNTVSKQKEWLTENCRELKHEKGKAGELLNLMKEVKEEKSHSKNLTEKLQAAITYYENHQHQMDYAEYIEKKYPIGSGVTEAACKTLVKQRLCCSGMRWKEKGAGIILSLRALVLTKERWSQFWAKLDQYGFPVEP</sequence>
<proteinExistence type="predicted"/>
<evidence type="ECO:0000256" key="1">
    <source>
        <dbReference type="SAM" id="Coils"/>
    </source>
</evidence>